<dbReference type="GO" id="GO:0016757">
    <property type="term" value="F:glycosyltransferase activity"/>
    <property type="evidence" value="ECO:0007669"/>
    <property type="project" value="UniProtKB-KW"/>
</dbReference>
<sequence>MKRVFSLRLPFSLLPLLAIVTLLSCRASVRLGFGSQSPAADASPVVSEFSNATILLRLASLDLAEAGVRKDVDELLEGNFPSSKRVASAGLRHLPAAMWRRENSHLDVGLRAGLDGRFQIRVRSPRDYNIFPELRRSLRDWWKNRRFQPEIMSELAELVKRPLDRHQGLTDSGPRYASCAVVGNSGILLNSDRGELIDGHKLVIRLNNARTHGYQRKVGSKTGLSFVNSNILHLCTRRPGCFCHPYGENVPMIMYICQAVHFLDYTICNSSHRAPLLITDIRFDMLCSRIVKYYSLKRFAEVTGKPLEDWAKFHDEKMFHYSSGMQAVMLALGICDQVSVFGFGKSADAKHHYHTNQKAELDLHDYDAEYAFYQDLVDRPQVIPFLKDSGLKVPPLVHKITFKPAQDRVSVFCLLQEEAKGVGFSACFRRKQKKSRFSASPRKSEHVKADCLTLKAHPNKEKSEEKAKFKKSKRIQKAFWIDFASDSSEIEVEEETTNLCLMAGDDLHQSDEEEVCELSYEQLFDISEKIHSSYRKLKKVHDSLKLEFLNIQK</sequence>
<organism evidence="11 12">
    <name type="scientific">Dendrobium thyrsiflorum</name>
    <name type="common">Pinecone-like raceme dendrobium</name>
    <name type="synonym">Orchid</name>
    <dbReference type="NCBI Taxonomy" id="117978"/>
    <lineage>
        <taxon>Eukaryota</taxon>
        <taxon>Viridiplantae</taxon>
        <taxon>Streptophyta</taxon>
        <taxon>Embryophyta</taxon>
        <taxon>Tracheophyta</taxon>
        <taxon>Spermatophyta</taxon>
        <taxon>Magnoliopsida</taxon>
        <taxon>Liliopsida</taxon>
        <taxon>Asparagales</taxon>
        <taxon>Orchidaceae</taxon>
        <taxon>Epidendroideae</taxon>
        <taxon>Malaxideae</taxon>
        <taxon>Dendrobiinae</taxon>
        <taxon>Dendrobium</taxon>
    </lineage>
</organism>
<evidence type="ECO:0000256" key="2">
    <source>
        <dbReference type="ARBA" id="ARBA00006003"/>
    </source>
</evidence>
<reference evidence="11 12" key="1">
    <citation type="journal article" date="2024" name="Plant Biotechnol. J.">
        <title>Dendrobium thyrsiflorum genome and its molecular insights into genes involved in important horticultural traits.</title>
        <authorList>
            <person name="Chen B."/>
            <person name="Wang J.Y."/>
            <person name="Zheng P.J."/>
            <person name="Li K.L."/>
            <person name="Liang Y.M."/>
            <person name="Chen X.F."/>
            <person name="Zhang C."/>
            <person name="Zhao X."/>
            <person name="He X."/>
            <person name="Zhang G.Q."/>
            <person name="Liu Z.J."/>
            <person name="Xu Q."/>
        </authorList>
    </citation>
    <scope>NUCLEOTIDE SEQUENCE [LARGE SCALE GENOMIC DNA]</scope>
    <source>
        <strain evidence="11">GZMU011</strain>
    </source>
</reference>
<evidence type="ECO:0000256" key="6">
    <source>
        <dbReference type="ARBA" id="ARBA00022968"/>
    </source>
</evidence>
<dbReference type="Proteomes" id="UP001552299">
    <property type="component" value="Unassembled WGS sequence"/>
</dbReference>
<dbReference type="AlphaFoldDB" id="A0ABD0VJL5"/>
<dbReference type="PROSITE" id="PS51257">
    <property type="entry name" value="PROKAR_LIPOPROTEIN"/>
    <property type="match status" value="1"/>
</dbReference>
<name>A0ABD0VJL5_DENTH</name>
<dbReference type="GO" id="GO:0000139">
    <property type="term" value="C:Golgi membrane"/>
    <property type="evidence" value="ECO:0007669"/>
    <property type="project" value="UniProtKB-SubCell"/>
</dbReference>
<proteinExistence type="inferred from homology"/>
<evidence type="ECO:0000256" key="4">
    <source>
        <dbReference type="ARBA" id="ARBA00022679"/>
    </source>
</evidence>
<keyword evidence="5" id="KW-0812">Transmembrane</keyword>
<keyword evidence="3" id="KW-0328">Glycosyltransferase</keyword>
<protein>
    <recommendedName>
        <fullName evidence="13">Sialyltransferase-like protein 1</fullName>
    </recommendedName>
</protein>
<keyword evidence="10" id="KW-0325">Glycoprotein</keyword>
<evidence type="ECO:0000256" key="10">
    <source>
        <dbReference type="ARBA" id="ARBA00023180"/>
    </source>
</evidence>
<evidence type="ECO:0000256" key="1">
    <source>
        <dbReference type="ARBA" id="ARBA00004323"/>
    </source>
</evidence>
<dbReference type="CDD" id="cd19952">
    <property type="entry name" value="GT29"/>
    <property type="match status" value="1"/>
</dbReference>
<evidence type="ECO:0008006" key="13">
    <source>
        <dbReference type="Google" id="ProtNLM"/>
    </source>
</evidence>
<evidence type="ECO:0000313" key="11">
    <source>
        <dbReference type="EMBL" id="KAL0922901.1"/>
    </source>
</evidence>
<keyword evidence="9" id="KW-0472">Membrane</keyword>
<dbReference type="InterPro" id="IPR001675">
    <property type="entry name" value="Glyco_trans_29"/>
</dbReference>
<comment type="caution">
    <text evidence="11">The sequence shown here is derived from an EMBL/GenBank/DDBJ whole genome shotgun (WGS) entry which is preliminary data.</text>
</comment>
<keyword evidence="6" id="KW-0735">Signal-anchor</keyword>
<comment type="similarity">
    <text evidence="2">Belongs to the glycosyltransferase 29 family.</text>
</comment>
<dbReference type="Pfam" id="PF00777">
    <property type="entry name" value="Glyco_transf_29"/>
    <property type="match status" value="1"/>
</dbReference>
<evidence type="ECO:0000256" key="3">
    <source>
        <dbReference type="ARBA" id="ARBA00022676"/>
    </source>
</evidence>
<dbReference type="PANTHER" id="PTHR46779:SF1">
    <property type="entry name" value="BETA-1,6-GALACTOSYLTRANSFERASE GALT29A"/>
    <property type="match status" value="1"/>
</dbReference>
<dbReference type="Gene3D" id="3.90.1480.20">
    <property type="entry name" value="Glycosyl transferase family 29"/>
    <property type="match status" value="1"/>
</dbReference>
<keyword evidence="7" id="KW-1133">Transmembrane helix</keyword>
<evidence type="ECO:0000256" key="7">
    <source>
        <dbReference type="ARBA" id="ARBA00022989"/>
    </source>
</evidence>
<keyword evidence="4" id="KW-0808">Transferase</keyword>
<keyword evidence="12" id="KW-1185">Reference proteome</keyword>
<gene>
    <name evidence="11" type="ORF">M5K25_006931</name>
</gene>
<dbReference type="EMBL" id="JANQDX010000006">
    <property type="protein sequence ID" value="KAL0922901.1"/>
    <property type="molecule type" value="Genomic_DNA"/>
</dbReference>
<comment type="subcellular location">
    <subcellularLocation>
        <location evidence="1">Golgi apparatus membrane</location>
        <topology evidence="1">Single-pass type II membrane protein</topology>
    </subcellularLocation>
</comment>
<dbReference type="InterPro" id="IPR038578">
    <property type="entry name" value="GT29-like_sf"/>
</dbReference>
<dbReference type="PANTHER" id="PTHR46779">
    <property type="entry name" value="BETA-1,6-GALACTOSYLTRANSFERASE GALT29A"/>
    <property type="match status" value="1"/>
</dbReference>
<evidence type="ECO:0000256" key="5">
    <source>
        <dbReference type="ARBA" id="ARBA00022692"/>
    </source>
</evidence>
<accession>A0ABD0VJL5</accession>
<evidence type="ECO:0000256" key="9">
    <source>
        <dbReference type="ARBA" id="ARBA00023136"/>
    </source>
</evidence>
<evidence type="ECO:0000313" key="12">
    <source>
        <dbReference type="Proteomes" id="UP001552299"/>
    </source>
</evidence>
<keyword evidence="8" id="KW-0333">Golgi apparatus</keyword>
<evidence type="ECO:0000256" key="8">
    <source>
        <dbReference type="ARBA" id="ARBA00023034"/>
    </source>
</evidence>